<feature type="transmembrane region" description="Helical" evidence="1">
    <location>
        <begin position="290"/>
        <end position="309"/>
    </location>
</feature>
<protein>
    <recommendedName>
        <fullName evidence="4">HNH endonuclease</fullName>
    </recommendedName>
</protein>
<dbReference type="AlphaFoldDB" id="A0ABD5UAK1"/>
<evidence type="ECO:0000256" key="1">
    <source>
        <dbReference type="SAM" id="Phobius"/>
    </source>
</evidence>
<feature type="transmembrane region" description="Helical" evidence="1">
    <location>
        <begin position="315"/>
        <end position="337"/>
    </location>
</feature>
<reference evidence="2 3" key="1">
    <citation type="journal article" date="2019" name="Int. J. Syst. Evol. Microbiol.">
        <title>The Global Catalogue of Microorganisms (GCM) 10K type strain sequencing project: providing services to taxonomists for standard genome sequencing and annotation.</title>
        <authorList>
            <consortium name="The Broad Institute Genomics Platform"/>
            <consortium name="The Broad Institute Genome Sequencing Center for Infectious Disease"/>
            <person name="Wu L."/>
            <person name="Ma J."/>
        </authorList>
    </citation>
    <scope>NUCLEOTIDE SEQUENCE [LARGE SCALE GENOMIC DNA]</scope>
    <source>
        <strain evidence="2 3">PSRA2</strain>
    </source>
</reference>
<sequence length="368" mass="39884">MDPDEYTPIRETRRTADVRPPLPLGFDLPAVMEEVLGRESATCEACQETVHHPTGGDLKDSEPFVLREIVENVYTIENQVLLCHSCANRPTDAWKADVCAKRVRERNHPPTWRDYVAYWLSDPTATSLFARRMAGCLVGLVVLIALVASVAGVVGALSATVATGWAWARVVVTTASEVSSTFVAHPWIVGGLVGVGYTTHAVERIRYDPRGYCSRERRPWVVLLLAGVTAGIGALGLLSLSTGLLPATPLAQLFTAIVWLLGAAGVAWYVDLAIRHDLAIGIWRPARGWWMITGRVGLLPGLLTIVAGIPFPSVVAPTTTGILAAIPASVALAFVGLRLPYDSQARDAVLNVLPEWMLTVLTDDRRRD</sequence>
<keyword evidence="1" id="KW-1133">Transmembrane helix</keyword>
<organism evidence="2 3">
    <name type="scientific">Halomarina ordinaria</name>
    <dbReference type="NCBI Taxonomy" id="3033939"/>
    <lineage>
        <taxon>Archaea</taxon>
        <taxon>Methanobacteriati</taxon>
        <taxon>Methanobacteriota</taxon>
        <taxon>Stenosarchaea group</taxon>
        <taxon>Halobacteria</taxon>
        <taxon>Halobacteriales</taxon>
        <taxon>Natronomonadaceae</taxon>
        <taxon>Halomarina</taxon>
    </lineage>
</organism>
<dbReference type="RefSeq" id="WP_304449209.1">
    <property type="nucleotide sequence ID" value="NZ_JARRAH010000001.1"/>
</dbReference>
<name>A0ABD5UAK1_9EURY</name>
<feature type="transmembrane region" description="Helical" evidence="1">
    <location>
        <begin position="220"/>
        <end position="238"/>
    </location>
</feature>
<feature type="transmembrane region" description="Helical" evidence="1">
    <location>
        <begin position="250"/>
        <end position="270"/>
    </location>
</feature>
<evidence type="ECO:0000313" key="3">
    <source>
        <dbReference type="Proteomes" id="UP001596406"/>
    </source>
</evidence>
<keyword evidence="3" id="KW-1185">Reference proteome</keyword>
<accession>A0ABD5UAK1</accession>
<gene>
    <name evidence="2" type="ORF">ACFQHK_13610</name>
</gene>
<evidence type="ECO:0008006" key="4">
    <source>
        <dbReference type="Google" id="ProtNLM"/>
    </source>
</evidence>
<dbReference type="EMBL" id="JBHSXM010000001">
    <property type="protein sequence ID" value="MFC6837544.1"/>
    <property type="molecule type" value="Genomic_DNA"/>
</dbReference>
<keyword evidence="1" id="KW-0812">Transmembrane</keyword>
<feature type="transmembrane region" description="Helical" evidence="1">
    <location>
        <begin position="182"/>
        <end position="199"/>
    </location>
</feature>
<feature type="transmembrane region" description="Helical" evidence="1">
    <location>
        <begin position="137"/>
        <end position="162"/>
    </location>
</feature>
<keyword evidence="1" id="KW-0472">Membrane</keyword>
<comment type="caution">
    <text evidence="2">The sequence shown here is derived from an EMBL/GenBank/DDBJ whole genome shotgun (WGS) entry which is preliminary data.</text>
</comment>
<proteinExistence type="predicted"/>
<evidence type="ECO:0000313" key="2">
    <source>
        <dbReference type="EMBL" id="MFC6837544.1"/>
    </source>
</evidence>
<dbReference type="Proteomes" id="UP001596406">
    <property type="component" value="Unassembled WGS sequence"/>
</dbReference>